<dbReference type="Proteomes" id="UP000484255">
    <property type="component" value="Unassembled WGS sequence"/>
</dbReference>
<reference evidence="1 2" key="1">
    <citation type="submission" date="2020-02" db="EMBL/GenBank/DDBJ databases">
        <title>Ideonella bacterium strain TBM-1.</title>
        <authorList>
            <person name="Chen W.-M."/>
        </authorList>
    </citation>
    <scope>NUCLEOTIDE SEQUENCE [LARGE SCALE GENOMIC DNA]</scope>
    <source>
        <strain evidence="1 2">TBM-1</strain>
    </source>
</reference>
<accession>A0A7C9TIP1</accession>
<dbReference type="RefSeq" id="WP_163457077.1">
    <property type="nucleotide sequence ID" value="NZ_JAAGOH010000008.1"/>
</dbReference>
<name>A0A7C9TIP1_9BURK</name>
<gene>
    <name evidence="1" type="ORF">G3A44_08445</name>
</gene>
<keyword evidence="2" id="KW-1185">Reference proteome</keyword>
<protein>
    <submittedName>
        <fullName evidence="1">Uncharacterized protein</fullName>
    </submittedName>
</protein>
<sequence length="237" mass="26115">MHIARRLSEAIGSWLHYEFCCYRAGLFSEDSLKAAVGGVLSSFPIITKGARVYANFPHESLNPLRKAGRKREVDFALILAGAGLPKKGAQIVVETKWAGSSHCRPENIFQDFLRLAAIKRDDPNATCIFLLAGNERDVSSVLQNMPFRSEGKTNCGIRSSGRNCRLTLDPSNTSHRSYFGDVIGGLSSDGFKVPESFVSRAHGLHPRQTDVGTVDFQAIAWEVLEISSQFINPTLWS</sequence>
<organism evidence="1 2">
    <name type="scientific">Ideonella livida</name>
    <dbReference type="NCBI Taxonomy" id="2707176"/>
    <lineage>
        <taxon>Bacteria</taxon>
        <taxon>Pseudomonadati</taxon>
        <taxon>Pseudomonadota</taxon>
        <taxon>Betaproteobacteria</taxon>
        <taxon>Burkholderiales</taxon>
        <taxon>Sphaerotilaceae</taxon>
        <taxon>Ideonella</taxon>
    </lineage>
</organism>
<evidence type="ECO:0000313" key="2">
    <source>
        <dbReference type="Proteomes" id="UP000484255"/>
    </source>
</evidence>
<dbReference type="AlphaFoldDB" id="A0A7C9TIP1"/>
<comment type="caution">
    <text evidence="1">The sequence shown here is derived from an EMBL/GenBank/DDBJ whole genome shotgun (WGS) entry which is preliminary data.</text>
</comment>
<evidence type="ECO:0000313" key="1">
    <source>
        <dbReference type="EMBL" id="NDY91218.1"/>
    </source>
</evidence>
<dbReference type="EMBL" id="JAAGOH010000008">
    <property type="protein sequence ID" value="NDY91218.1"/>
    <property type="molecule type" value="Genomic_DNA"/>
</dbReference>
<proteinExistence type="predicted"/>